<dbReference type="Proteomes" id="UP000191285">
    <property type="component" value="Unassembled WGS sequence"/>
</dbReference>
<reference evidence="3" key="1">
    <citation type="journal article" date="2017" name="Nat. Microbiol.">
        <title>Global analysis of biosynthetic gene clusters reveals vast potential of secondary metabolite production in Penicillium species.</title>
        <authorList>
            <person name="Nielsen J.C."/>
            <person name="Grijseels S."/>
            <person name="Prigent S."/>
            <person name="Ji B."/>
            <person name="Dainat J."/>
            <person name="Nielsen K.F."/>
            <person name="Frisvad J.C."/>
            <person name="Workman M."/>
            <person name="Nielsen J."/>
        </authorList>
    </citation>
    <scope>NUCLEOTIDE SEQUENCE [LARGE SCALE GENOMIC DNA]</scope>
    <source>
        <strain evidence="3">IBT 24891</strain>
    </source>
</reference>
<organism evidence="2 3">
    <name type="scientific">Penicillium steckii</name>
    <dbReference type="NCBI Taxonomy" id="303698"/>
    <lineage>
        <taxon>Eukaryota</taxon>
        <taxon>Fungi</taxon>
        <taxon>Dikarya</taxon>
        <taxon>Ascomycota</taxon>
        <taxon>Pezizomycotina</taxon>
        <taxon>Eurotiomycetes</taxon>
        <taxon>Eurotiomycetidae</taxon>
        <taxon>Eurotiales</taxon>
        <taxon>Aspergillaceae</taxon>
        <taxon>Penicillium</taxon>
    </lineage>
</organism>
<dbReference type="EMBL" id="MLKD01000009">
    <property type="protein sequence ID" value="OQE22992.1"/>
    <property type="molecule type" value="Genomic_DNA"/>
</dbReference>
<proteinExistence type="predicted"/>
<sequence>MFGNIEIPGYKWNAICLALAIASISYLAVVRRFRYCRRAKIEAPFGPGKRDLSSMTVKEASSIMTELQELELPYAFSKARKMALLKAGGIPTMSKLFAVTGQNNKRNSGKRAVDTEILLRESQSQPRDSDRYMKAVARMNYLHDRYRRANKITDKDLLHTLGDGLAEILNVIERDEWRDLTDVERCALGIFHKNLGEDMGIPFHSLPSSTAGWKDGLHFALELKEWTIRYEEEVAKPTATGDQYVRVYVDSALSSLPNFLRSLVRQMLGADLDDVMRASLCIESPNPAFALVISLVRNIRKMSLRYLALPRGETAAVKLVHDKPSPETKLYNFARKGLQPWYMKPTFWSKWGPGSWLVRGFGGKVPGSRGDRYHPQGYDLMTIGPEPQKGKGIEEMQTDIEVMRARGVATCPFSNVKSGAL</sequence>
<dbReference type="GO" id="GO:0016491">
    <property type="term" value="F:oxidoreductase activity"/>
    <property type="evidence" value="ECO:0007669"/>
    <property type="project" value="InterPro"/>
</dbReference>
<evidence type="ECO:0000313" key="2">
    <source>
        <dbReference type="EMBL" id="OQE22992.1"/>
    </source>
</evidence>
<evidence type="ECO:0000256" key="1">
    <source>
        <dbReference type="SAM" id="Phobius"/>
    </source>
</evidence>
<protein>
    <recommendedName>
        <fullName evidence="4">ER-bound oxygenase mpaB/mpaB'/Rubber oxygenase catalytic domain-containing protein</fullName>
    </recommendedName>
</protein>
<evidence type="ECO:0008006" key="4">
    <source>
        <dbReference type="Google" id="ProtNLM"/>
    </source>
</evidence>
<keyword evidence="3" id="KW-1185">Reference proteome</keyword>
<keyword evidence="1" id="KW-0472">Membrane</keyword>
<comment type="caution">
    <text evidence="2">The sequence shown here is derived from an EMBL/GenBank/DDBJ whole genome shotgun (WGS) entry which is preliminary data.</text>
</comment>
<dbReference type="InterPro" id="IPR046366">
    <property type="entry name" value="MPAB"/>
</dbReference>
<dbReference type="STRING" id="303698.A0A1V6T9E4"/>
<keyword evidence="1" id="KW-0812">Transmembrane</keyword>
<feature type="transmembrane region" description="Helical" evidence="1">
    <location>
        <begin position="12"/>
        <end position="30"/>
    </location>
</feature>
<accession>A0A1V6T9E4</accession>
<evidence type="ECO:0000313" key="3">
    <source>
        <dbReference type="Proteomes" id="UP000191285"/>
    </source>
</evidence>
<name>A0A1V6T9E4_9EURO</name>
<gene>
    <name evidence="2" type="ORF">PENSTE_c009G00473</name>
</gene>
<dbReference type="AlphaFoldDB" id="A0A1V6T9E4"/>
<keyword evidence="1" id="KW-1133">Transmembrane helix</keyword>
<dbReference type="PANTHER" id="PTHR36124">
    <property type="match status" value="1"/>
</dbReference>
<dbReference type="PANTHER" id="PTHR36124:SF4">
    <property type="entry name" value="ER-BOUND OXYGENASE MPAB_MPAB'_RUBBER OXYGENASE CATALYTIC DOMAIN-CONTAINING PROTEIN"/>
    <property type="match status" value="1"/>
</dbReference>
<dbReference type="OrthoDB" id="545169at2759"/>